<evidence type="ECO:0000313" key="3">
    <source>
        <dbReference type="Proteomes" id="UP000789831"/>
    </source>
</evidence>
<gene>
    <name evidence="2" type="ORF">AGERDE_LOCUS3219</name>
</gene>
<feature type="region of interest" description="Disordered" evidence="1">
    <location>
        <begin position="189"/>
        <end position="209"/>
    </location>
</feature>
<feature type="compositionally biased region" description="Basic residues" evidence="1">
    <location>
        <begin position="1"/>
        <end position="17"/>
    </location>
</feature>
<keyword evidence="3" id="KW-1185">Reference proteome</keyword>
<feature type="compositionally biased region" description="Low complexity" evidence="1">
    <location>
        <begin position="18"/>
        <end position="29"/>
    </location>
</feature>
<name>A0A9N8Z747_9GLOM</name>
<feature type="compositionally biased region" description="Basic and acidic residues" evidence="1">
    <location>
        <begin position="189"/>
        <end position="203"/>
    </location>
</feature>
<evidence type="ECO:0000256" key="1">
    <source>
        <dbReference type="SAM" id="MobiDB-lite"/>
    </source>
</evidence>
<feature type="region of interest" description="Disordered" evidence="1">
    <location>
        <begin position="1"/>
        <end position="29"/>
    </location>
</feature>
<comment type="caution">
    <text evidence="2">The sequence shown here is derived from an EMBL/GenBank/DDBJ whole genome shotgun (WGS) entry which is preliminary data.</text>
</comment>
<feature type="compositionally biased region" description="Low complexity" evidence="1">
    <location>
        <begin position="139"/>
        <end position="150"/>
    </location>
</feature>
<sequence length="209" mass="24270">MLFTRNHKIHNPFKKSSKSSSQKSYHYNSSASDYDFDDEDYEIASPSIASSRRSSFSVEEEINSHHNNNSIPIVYQNSFSYNSNSGFYGAPTLQNKKRTRRRSSHGHTSEHVHAHHHHRNCHCQQHNTPAKNEKKRKYNSYQSSSSYSPSRSVTGFVLWARLTWVKVDRGINIRVAEFTLNSTTWTELQQKETKNKPRDKFSEVEEEAA</sequence>
<dbReference type="EMBL" id="CAJVPL010000302">
    <property type="protein sequence ID" value="CAG8480745.1"/>
    <property type="molecule type" value="Genomic_DNA"/>
</dbReference>
<evidence type="ECO:0000313" key="2">
    <source>
        <dbReference type="EMBL" id="CAG8480745.1"/>
    </source>
</evidence>
<feature type="compositionally biased region" description="Basic residues" evidence="1">
    <location>
        <begin position="95"/>
        <end position="105"/>
    </location>
</feature>
<dbReference type="OrthoDB" id="10635865at2759"/>
<organism evidence="2 3">
    <name type="scientific">Ambispora gerdemannii</name>
    <dbReference type="NCBI Taxonomy" id="144530"/>
    <lineage>
        <taxon>Eukaryota</taxon>
        <taxon>Fungi</taxon>
        <taxon>Fungi incertae sedis</taxon>
        <taxon>Mucoromycota</taxon>
        <taxon>Glomeromycotina</taxon>
        <taxon>Glomeromycetes</taxon>
        <taxon>Archaeosporales</taxon>
        <taxon>Ambisporaceae</taxon>
        <taxon>Ambispora</taxon>
    </lineage>
</organism>
<reference evidence="2" key="1">
    <citation type="submission" date="2021-06" db="EMBL/GenBank/DDBJ databases">
        <authorList>
            <person name="Kallberg Y."/>
            <person name="Tangrot J."/>
            <person name="Rosling A."/>
        </authorList>
    </citation>
    <scope>NUCLEOTIDE SEQUENCE</scope>
    <source>
        <strain evidence="2">MT106</strain>
    </source>
</reference>
<proteinExistence type="predicted"/>
<protein>
    <submittedName>
        <fullName evidence="2">8292_t:CDS:1</fullName>
    </submittedName>
</protein>
<accession>A0A9N8Z747</accession>
<dbReference type="AlphaFoldDB" id="A0A9N8Z747"/>
<dbReference type="Proteomes" id="UP000789831">
    <property type="component" value="Unassembled WGS sequence"/>
</dbReference>
<feature type="region of interest" description="Disordered" evidence="1">
    <location>
        <begin position="90"/>
        <end position="150"/>
    </location>
</feature>